<feature type="non-terminal residue" evidence="2">
    <location>
        <position position="52"/>
    </location>
</feature>
<gene>
    <name evidence="2" type="ORF">AVDCRST_MAG54-1831</name>
</gene>
<dbReference type="EMBL" id="CADCTH010000245">
    <property type="protein sequence ID" value="CAA9247653.1"/>
    <property type="molecule type" value="Genomic_DNA"/>
</dbReference>
<reference evidence="2" key="1">
    <citation type="submission" date="2020-02" db="EMBL/GenBank/DDBJ databases">
        <authorList>
            <person name="Meier V. D."/>
        </authorList>
    </citation>
    <scope>NUCLEOTIDE SEQUENCE</scope>
    <source>
        <strain evidence="2">AVDCRST_MAG54</strain>
    </source>
</reference>
<feature type="region of interest" description="Disordered" evidence="1">
    <location>
        <begin position="1"/>
        <end position="52"/>
    </location>
</feature>
<accession>A0A6J4IE34</accession>
<feature type="non-terminal residue" evidence="2">
    <location>
        <position position="1"/>
    </location>
</feature>
<protein>
    <submittedName>
        <fullName evidence="2">Uncharacterized protein</fullName>
    </submittedName>
</protein>
<organism evidence="2">
    <name type="scientific">uncultured Actinomycetospora sp</name>
    <dbReference type="NCBI Taxonomy" id="1135996"/>
    <lineage>
        <taxon>Bacteria</taxon>
        <taxon>Bacillati</taxon>
        <taxon>Actinomycetota</taxon>
        <taxon>Actinomycetes</taxon>
        <taxon>Pseudonocardiales</taxon>
        <taxon>Pseudonocardiaceae</taxon>
        <taxon>Actinomycetospora</taxon>
        <taxon>environmental samples</taxon>
    </lineage>
</organism>
<name>A0A6J4IE34_9PSEU</name>
<sequence>GPRRPAGQQRPVMRLGGRGVGDGGEDVALAAGAGGETVGGDPLLGEDASHAL</sequence>
<dbReference type="AlphaFoldDB" id="A0A6J4IE34"/>
<evidence type="ECO:0000313" key="2">
    <source>
        <dbReference type="EMBL" id="CAA9247653.1"/>
    </source>
</evidence>
<proteinExistence type="predicted"/>
<evidence type="ECO:0000256" key="1">
    <source>
        <dbReference type="SAM" id="MobiDB-lite"/>
    </source>
</evidence>